<proteinExistence type="predicted"/>
<dbReference type="SUPFAM" id="SSF52777">
    <property type="entry name" value="CoA-dependent acyltransferases"/>
    <property type="match status" value="2"/>
</dbReference>
<dbReference type="Pfam" id="PF00550">
    <property type="entry name" value="PP-binding"/>
    <property type="match status" value="1"/>
</dbReference>
<sequence length="555" mass="60403">MYRPTSYEQHGMWVAQNLRGRDNTSFAIQQAFRLQGPLDTDALAAALTDLVARHEPLRTTFAVREGTLVQVVGTPFAVAVPVEPVPVGTSVDGARWVHDRADEIHRAGFDLRTGPLLRAELFAEAPERHTLVVTLHHIAADGWSMNLFYRDLAEFYAARVHGRSARLPELPTTYADWAQNCRRRLDADSEEALAYWRAQLRDIPAAVSLPTDRPPPPGPAPQGERVSADLDETVMAAVASLAKASRTSSFMVLLAAFATLAARWSGQDDQVLGTATANRSDPDTYDLVGCFVGVLPIRVRVRPERSFADVLQATRSALLEGQHHELPYELIVREFPRPATEPVFRIGISSFEGLGSDGLRLPGLDISALPAHVKDSPYDLSVSLAVADHRGRVDIAYPFALFDRSTIDTLLDAYVELLRAAVTEPGQTVGRLPLAGLRRATPDLPTPSVDAPDVNVSDVNVSDGDAPDGDGEPPAGPMEELIRTVWTSALQAHVTSRHDDFFLLGGSSLSAVQVSAELSDVLGFAVPLRTVYEYSDLSELAERLDELSARHVPAD</sequence>
<keyword evidence="2" id="KW-0596">Phosphopantetheine</keyword>
<comment type="caution">
    <text evidence="6">The sequence shown here is derived from an EMBL/GenBank/DDBJ whole genome shotgun (WGS) entry which is preliminary data.</text>
</comment>
<feature type="compositionally biased region" description="Low complexity" evidence="4">
    <location>
        <begin position="447"/>
        <end position="464"/>
    </location>
</feature>
<dbReference type="SMART" id="SM00823">
    <property type="entry name" value="PKS_PP"/>
    <property type="match status" value="1"/>
</dbReference>
<reference evidence="7" key="1">
    <citation type="journal article" date="2019" name="Int. J. Syst. Evol. Microbiol.">
        <title>The Global Catalogue of Microorganisms (GCM) 10K type strain sequencing project: providing services to taxonomists for standard genome sequencing and annotation.</title>
        <authorList>
            <consortium name="The Broad Institute Genomics Platform"/>
            <consortium name="The Broad Institute Genome Sequencing Center for Infectious Disease"/>
            <person name="Wu L."/>
            <person name="Ma J."/>
        </authorList>
    </citation>
    <scope>NUCLEOTIDE SEQUENCE [LARGE SCALE GENOMIC DNA]</scope>
    <source>
        <strain evidence="7">JCM 31037</strain>
    </source>
</reference>
<dbReference type="PROSITE" id="PS50075">
    <property type="entry name" value="CARRIER"/>
    <property type="match status" value="1"/>
</dbReference>
<gene>
    <name evidence="6" type="ORF">ACFQ4H_09400</name>
</gene>
<dbReference type="Gene3D" id="3.30.559.10">
    <property type="entry name" value="Chloramphenicol acetyltransferase-like domain"/>
    <property type="match status" value="1"/>
</dbReference>
<dbReference type="PANTHER" id="PTHR45527">
    <property type="entry name" value="NONRIBOSOMAL PEPTIDE SYNTHETASE"/>
    <property type="match status" value="1"/>
</dbReference>
<dbReference type="PANTHER" id="PTHR45527:SF1">
    <property type="entry name" value="FATTY ACID SYNTHASE"/>
    <property type="match status" value="1"/>
</dbReference>
<dbReference type="InterPro" id="IPR006162">
    <property type="entry name" value="Ppantetheine_attach_site"/>
</dbReference>
<evidence type="ECO:0000313" key="6">
    <source>
        <dbReference type="EMBL" id="MFD1321303.1"/>
    </source>
</evidence>
<evidence type="ECO:0000256" key="3">
    <source>
        <dbReference type="ARBA" id="ARBA00022553"/>
    </source>
</evidence>
<protein>
    <submittedName>
        <fullName evidence="6">Condensation domain-containing protein</fullName>
    </submittedName>
</protein>
<organism evidence="6 7">
    <name type="scientific">Micromonospora sonneratiae</name>
    <dbReference type="NCBI Taxonomy" id="1184706"/>
    <lineage>
        <taxon>Bacteria</taxon>
        <taxon>Bacillati</taxon>
        <taxon>Actinomycetota</taxon>
        <taxon>Actinomycetes</taxon>
        <taxon>Micromonosporales</taxon>
        <taxon>Micromonosporaceae</taxon>
        <taxon>Micromonospora</taxon>
    </lineage>
</organism>
<dbReference type="InterPro" id="IPR020806">
    <property type="entry name" value="PKS_PP-bd"/>
</dbReference>
<dbReference type="EMBL" id="JBHTMP010000011">
    <property type="protein sequence ID" value="MFD1321303.1"/>
    <property type="molecule type" value="Genomic_DNA"/>
</dbReference>
<dbReference type="InterPro" id="IPR009081">
    <property type="entry name" value="PP-bd_ACP"/>
</dbReference>
<dbReference type="InterPro" id="IPR023213">
    <property type="entry name" value="CAT-like_dom_sf"/>
</dbReference>
<dbReference type="InterPro" id="IPR001242">
    <property type="entry name" value="Condensation_dom"/>
</dbReference>
<keyword evidence="7" id="KW-1185">Reference proteome</keyword>
<feature type="domain" description="Carrier" evidence="5">
    <location>
        <begin position="473"/>
        <end position="548"/>
    </location>
</feature>
<feature type="region of interest" description="Disordered" evidence="4">
    <location>
        <begin position="441"/>
        <end position="475"/>
    </location>
</feature>
<evidence type="ECO:0000256" key="4">
    <source>
        <dbReference type="SAM" id="MobiDB-lite"/>
    </source>
</evidence>
<dbReference type="InterPro" id="IPR036736">
    <property type="entry name" value="ACP-like_sf"/>
</dbReference>
<dbReference type="Proteomes" id="UP001597260">
    <property type="component" value="Unassembled WGS sequence"/>
</dbReference>
<comment type="cofactor">
    <cofactor evidence="1">
        <name>pantetheine 4'-phosphate</name>
        <dbReference type="ChEBI" id="CHEBI:47942"/>
    </cofactor>
</comment>
<dbReference type="Pfam" id="PF00668">
    <property type="entry name" value="Condensation"/>
    <property type="match status" value="1"/>
</dbReference>
<evidence type="ECO:0000256" key="2">
    <source>
        <dbReference type="ARBA" id="ARBA00022450"/>
    </source>
</evidence>
<dbReference type="SUPFAM" id="SSF47336">
    <property type="entry name" value="ACP-like"/>
    <property type="match status" value="1"/>
</dbReference>
<accession>A0ABW3YA16</accession>
<evidence type="ECO:0000313" key="7">
    <source>
        <dbReference type="Proteomes" id="UP001597260"/>
    </source>
</evidence>
<dbReference type="CDD" id="cd19531">
    <property type="entry name" value="LCL_NRPS-like"/>
    <property type="match status" value="1"/>
</dbReference>
<dbReference type="Gene3D" id="1.10.1200.10">
    <property type="entry name" value="ACP-like"/>
    <property type="match status" value="1"/>
</dbReference>
<keyword evidence="3" id="KW-0597">Phosphoprotein</keyword>
<name>A0ABW3YA16_9ACTN</name>
<dbReference type="Gene3D" id="3.30.559.30">
    <property type="entry name" value="Nonribosomal peptide synthetase, condensation domain"/>
    <property type="match status" value="1"/>
</dbReference>
<evidence type="ECO:0000259" key="5">
    <source>
        <dbReference type="PROSITE" id="PS50075"/>
    </source>
</evidence>
<dbReference type="PROSITE" id="PS00012">
    <property type="entry name" value="PHOSPHOPANTETHEINE"/>
    <property type="match status" value="1"/>
</dbReference>
<dbReference type="RefSeq" id="WP_377569292.1">
    <property type="nucleotide sequence ID" value="NZ_JBHTMP010000011.1"/>
</dbReference>
<evidence type="ECO:0000256" key="1">
    <source>
        <dbReference type="ARBA" id="ARBA00001957"/>
    </source>
</evidence>
<feature type="region of interest" description="Disordered" evidence="4">
    <location>
        <begin position="206"/>
        <end position="225"/>
    </location>
</feature>